<comment type="similarity">
    <text evidence="5">Belongs to the Rap family.</text>
</comment>
<dbReference type="GO" id="GO:0003677">
    <property type="term" value="F:DNA binding"/>
    <property type="evidence" value="ECO:0007669"/>
    <property type="project" value="InterPro"/>
</dbReference>
<dbReference type="PANTHER" id="PTHR46630:SF1">
    <property type="entry name" value="TETRATRICOPEPTIDE REPEAT PROTEIN 29"/>
    <property type="match status" value="1"/>
</dbReference>
<dbReference type="InterPro" id="IPR019734">
    <property type="entry name" value="TPR_rpt"/>
</dbReference>
<dbReference type="InterPro" id="IPR011990">
    <property type="entry name" value="TPR-like_helical_dom_sf"/>
</dbReference>
<dbReference type="InterPro" id="IPR016032">
    <property type="entry name" value="Sig_transdc_resp-reg_C-effctor"/>
</dbReference>
<evidence type="ECO:0000256" key="5">
    <source>
        <dbReference type="ARBA" id="ARBA00038253"/>
    </source>
</evidence>
<dbReference type="Gene3D" id="1.25.40.10">
    <property type="entry name" value="Tetratricopeptide repeat domain"/>
    <property type="match status" value="3"/>
</dbReference>
<evidence type="ECO:0000256" key="7">
    <source>
        <dbReference type="SAM" id="Phobius"/>
    </source>
</evidence>
<keyword evidence="6" id="KW-0175">Coiled coil</keyword>
<dbReference type="EMBL" id="VATY01000003">
    <property type="protein sequence ID" value="TMM55961.1"/>
    <property type="molecule type" value="Genomic_DNA"/>
</dbReference>
<evidence type="ECO:0000313" key="10">
    <source>
        <dbReference type="Proteomes" id="UP000310314"/>
    </source>
</evidence>
<dbReference type="GO" id="GO:0006355">
    <property type="term" value="P:regulation of DNA-templated transcription"/>
    <property type="evidence" value="ECO:0007669"/>
    <property type="project" value="InterPro"/>
</dbReference>
<dbReference type="Pfam" id="PF00196">
    <property type="entry name" value="GerE"/>
    <property type="match status" value="1"/>
</dbReference>
<dbReference type="InterPro" id="IPR000792">
    <property type="entry name" value="Tscrpt_reg_LuxR_C"/>
</dbReference>
<evidence type="ECO:0000313" key="9">
    <source>
        <dbReference type="EMBL" id="TMM55961.1"/>
    </source>
</evidence>
<evidence type="ECO:0000256" key="6">
    <source>
        <dbReference type="SAM" id="Coils"/>
    </source>
</evidence>
<dbReference type="SUPFAM" id="SSF48452">
    <property type="entry name" value="TPR-like"/>
    <property type="match status" value="2"/>
</dbReference>
<dbReference type="GO" id="GO:0005737">
    <property type="term" value="C:cytoplasm"/>
    <property type="evidence" value="ECO:0007669"/>
    <property type="project" value="UniProtKB-SubCell"/>
</dbReference>
<dbReference type="OrthoDB" id="1090267at2"/>
<name>A0A5S3PNM4_9FLAO</name>
<feature type="domain" description="HTH luxR-type" evidence="8">
    <location>
        <begin position="560"/>
        <end position="624"/>
    </location>
</feature>
<evidence type="ECO:0000256" key="4">
    <source>
        <dbReference type="ARBA" id="ARBA00022803"/>
    </source>
</evidence>
<gene>
    <name evidence="9" type="ORF">FEE95_15065</name>
</gene>
<keyword evidence="10" id="KW-1185">Reference proteome</keyword>
<comment type="caution">
    <text evidence="9">The sequence shown here is derived from an EMBL/GenBank/DDBJ whole genome shotgun (WGS) entry which is preliminary data.</text>
</comment>
<evidence type="ECO:0000256" key="3">
    <source>
        <dbReference type="ARBA" id="ARBA00022737"/>
    </source>
</evidence>
<dbReference type="InterPro" id="IPR036388">
    <property type="entry name" value="WH-like_DNA-bd_sf"/>
</dbReference>
<evidence type="ECO:0000259" key="8">
    <source>
        <dbReference type="PROSITE" id="PS50043"/>
    </source>
</evidence>
<keyword evidence="3" id="KW-0677">Repeat</keyword>
<dbReference type="InterPro" id="IPR051476">
    <property type="entry name" value="Bac_ResReg_Asp_Phosphatase"/>
</dbReference>
<evidence type="ECO:0000256" key="2">
    <source>
        <dbReference type="ARBA" id="ARBA00022490"/>
    </source>
</evidence>
<dbReference type="Gene3D" id="1.10.10.10">
    <property type="entry name" value="Winged helix-like DNA-binding domain superfamily/Winged helix DNA-binding domain"/>
    <property type="match status" value="1"/>
</dbReference>
<dbReference type="AlphaFoldDB" id="A0A5S3PNM4"/>
<dbReference type="Proteomes" id="UP000310314">
    <property type="component" value="Unassembled WGS sequence"/>
</dbReference>
<protein>
    <submittedName>
        <fullName evidence="9">Tetratricopeptide repeat protein</fullName>
    </submittedName>
</protein>
<dbReference type="SMART" id="SM00421">
    <property type="entry name" value="HTH_LUXR"/>
    <property type="match status" value="1"/>
</dbReference>
<keyword evidence="4" id="KW-0802">TPR repeat</keyword>
<dbReference type="PROSITE" id="PS50043">
    <property type="entry name" value="HTH_LUXR_2"/>
    <property type="match status" value="1"/>
</dbReference>
<dbReference type="PANTHER" id="PTHR46630">
    <property type="entry name" value="TETRATRICOPEPTIDE REPEAT PROTEIN 29"/>
    <property type="match status" value="1"/>
</dbReference>
<keyword evidence="7" id="KW-0812">Transmembrane</keyword>
<feature type="transmembrane region" description="Helical" evidence="7">
    <location>
        <begin position="450"/>
        <end position="466"/>
    </location>
</feature>
<reference evidence="9 10" key="1">
    <citation type="submission" date="2019-05" db="EMBL/GenBank/DDBJ databases">
        <authorList>
            <person name="Zhang J.-Y."/>
            <person name="Feg X."/>
            <person name="Du Z.-J."/>
        </authorList>
    </citation>
    <scope>NUCLEOTIDE SEQUENCE [LARGE SCALE GENOMIC DNA]</scope>
    <source>
        <strain evidence="9 10">RZ26</strain>
    </source>
</reference>
<dbReference type="Pfam" id="PF13424">
    <property type="entry name" value="TPR_12"/>
    <property type="match status" value="1"/>
</dbReference>
<dbReference type="RefSeq" id="WP_138658829.1">
    <property type="nucleotide sequence ID" value="NZ_VATY01000003.1"/>
</dbReference>
<comment type="subcellular location">
    <subcellularLocation>
        <location evidence="1">Cytoplasm</location>
    </subcellularLocation>
</comment>
<proteinExistence type="inferred from homology"/>
<feature type="coiled-coil region" evidence="6">
    <location>
        <begin position="465"/>
        <end position="521"/>
    </location>
</feature>
<sequence length="624" mass="72910">MKKNQLLLFLFLVAINTVIQGQQNQKLDSLINLLEKSKESEEKADILNEIIQIELYSHPVEVKTRINELIKLSQKIDYKKGEANGYYRKGGYFLNKGILDSAEYYHSKSLKIHTDIKNTKGILNNNVQIALVYMYQNKFDLTYEHLNRNIQLYENRDSLKRTDDFKFIGSTYHTFTNAYVKQGRYNMALKSELKAHRLYKELVDDEIYQADALNSLGHVENSLNNYEQALIHLKEANTIFAKHEDHFFELITLVNLGNSYYGLKNYHKTQEIHRKGLKLAQELENKGYAALLWGNYGNTFEKLNQLDSAIISQKKSIELYTELDNKMSILHPYVNLGNLYRKTNRYNDSKYYLDLVIREAGPNNLNKLLALAYEFRSNLNEDINKPVLALEDYKKFKQYKDSLFDTSKTQQIESMRALFETEKKEQQIALQEKEITVLEQKASISNLQKLLLGIGLLLSFIGFYAIRQKMKRNKLEKEKVDAELEFKKKELTTHALNLARKNETLENLKLKAQELKQKENTGTGYNQLIRSINFDLQDDNNWQNFSRYFEEVHKDFNSNVKSKYPSLTSNELRLLALLKMNLSSKEIANILNISPEGIKKARYRLRKKLDLTTEDSLQDLVLSL</sequence>
<dbReference type="SUPFAM" id="SSF46894">
    <property type="entry name" value="C-terminal effector domain of the bipartite response regulators"/>
    <property type="match status" value="1"/>
</dbReference>
<evidence type="ECO:0000256" key="1">
    <source>
        <dbReference type="ARBA" id="ARBA00004496"/>
    </source>
</evidence>
<dbReference type="SMART" id="SM00028">
    <property type="entry name" value="TPR"/>
    <property type="match status" value="6"/>
</dbReference>
<keyword evidence="2" id="KW-0963">Cytoplasm</keyword>
<organism evidence="9 10">
    <name type="scientific">Maribacter algarum</name>
    <name type="common">ex Zhang et al. 2020</name>
    <dbReference type="NCBI Taxonomy" id="2578118"/>
    <lineage>
        <taxon>Bacteria</taxon>
        <taxon>Pseudomonadati</taxon>
        <taxon>Bacteroidota</taxon>
        <taxon>Flavobacteriia</taxon>
        <taxon>Flavobacteriales</taxon>
        <taxon>Flavobacteriaceae</taxon>
        <taxon>Maribacter</taxon>
    </lineage>
</organism>
<keyword evidence="7" id="KW-0472">Membrane</keyword>
<accession>A0A5S3PNM4</accession>
<keyword evidence="7" id="KW-1133">Transmembrane helix</keyword>